<dbReference type="EMBL" id="LC275230">
    <property type="protein sequence ID" value="BBB35235.1"/>
    <property type="molecule type" value="mRNA"/>
</dbReference>
<dbReference type="NCBIfam" id="TIGR02734">
    <property type="entry name" value="crtI_fam"/>
    <property type="match status" value="1"/>
</dbReference>
<comment type="subcellular location">
    <subcellularLocation>
        <location evidence="1">Membrane</location>
        <topology evidence="1">Multi-pass membrane protein</topology>
    </subcellularLocation>
</comment>
<dbReference type="InterPro" id="IPR033904">
    <property type="entry name" value="Trans_IPPS_HH"/>
</dbReference>
<keyword evidence="14" id="KW-0511">Multifunctional enzyme</keyword>
<comment type="similarity">
    <text evidence="5">In the C-terminal section; belongs to the phytoene/squalene synthase family.</text>
</comment>
<evidence type="ECO:0000256" key="16">
    <source>
        <dbReference type="ARBA" id="ARBA00029335"/>
    </source>
</evidence>
<evidence type="ECO:0000256" key="7">
    <source>
        <dbReference type="ARBA" id="ARBA00018909"/>
    </source>
</evidence>
<dbReference type="PANTHER" id="PTHR43734:SF1">
    <property type="entry name" value="PHYTOENE DESATURASE"/>
    <property type="match status" value="1"/>
</dbReference>
<dbReference type="InterPro" id="IPR002937">
    <property type="entry name" value="Amino_oxidase"/>
</dbReference>
<dbReference type="UniPathway" id="UPA00802"/>
<evidence type="ECO:0000256" key="12">
    <source>
        <dbReference type="ARBA" id="ARBA00023136"/>
    </source>
</evidence>
<dbReference type="SUPFAM" id="SSF48576">
    <property type="entry name" value="Terpenoid synthases"/>
    <property type="match status" value="1"/>
</dbReference>
<name>A0A3Q9W8X2_9STRA</name>
<feature type="transmembrane region" description="Helical" evidence="17">
    <location>
        <begin position="1051"/>
        <end position="1070"/>
    </location>
</feature>
<dbReference type="SUPFAM" id="SSF51905">
    <property type="entry name" value="FAD/NAD(P)-binding domain"/>
    <property type="match status" value="1"/>
</dbReference>
<feature type="signal peptide" evidence="18">
    <location>
        <begin position="1"/>
        <end position="24"/>
    </location>
</feature>
<evidence type="ECO:0000256" key="6">
    <source>
        <dbReference type="ARBA" id="ARBA00012242"/>
    </source>
</evidence>
<organism evidence="20">
    <name type="scientific">Aurantiochytrium sp. KH105</name>
    <dbReference type="NCBI Taxonomy" id="2010233"/>
    <lineage>
        <taxon>Eukaryota</taxon>
        <taxon>Sar</taxon>
        <taxon>Stramenopiles</taxon>
        <taxon>Bigyra</taxon>
        <taxon>Labyrinthulomycetes</taxon>
        <taxon>Thraustochytrida</taxon>
        <taxon>Thraustochytriidae</taxon>
        <taxon>Aurantiochytrium</taxon>
    </lineage>
</organism>
<dbReference type="InterPro" id="IPR008949">
    <property type="entry name" value="Isoprenoid_synthase_dom_sf"/>
</dbReference>
<feature type="domain" description="Amine oxidase" evidence="19">
    <location>
        <begin position="61"/>
        <end position="543"/>
    </location>
</feature>
<keyword evidence="9" id="KW-0125">Carotenoid biosynthesis</keyword>
<evidence type="ECO:0000256" key="3">
    <source>
        <dbReference type="ARBA" id="ARBA00005172"/>
    </source>
</evidence>
<comment type="catalytic activity">
    <reaction evidence="15">
        <text>gamma-carotene = all-trans-beta-carotene</text>
        <dbReference type="Rhea" id="RHEA:32239"/>
        <dbReference type="ChEBI" id="CHEBI:17579"/>
        <dbReference type="ChEBI" id="CHEBI:27740"/>
        <dbReference type="EC" id="5.5.1.19"/>
    </reaction>
</comment>
<feature type="transmembrane region" description="Helical" evidence="17">
    <location>
        <begin position="981"/>
        <end position="1008"/>
    </location>
</feature>
<feature type="transmembrane region" description="Helical" evidence="17">
    <location>
        <begin position="1082"/>
        <end position="1101"/>
    </location>
</feature>
<dbReference type="SFLD" id="SFLDG01018">
    <property type="entry name" value="Squalene/Phytoene_Synthase_Lik"/>
    <property type="match status" value="1"/>
</dbReference>
<evidence type="ECO:0000259" key="19">
    <source>
        <dbReference type="Pfam" id="PF01593"/>
    </source>
</evidence>
<dbReference type="Pfam" id="PF00494">
    <property type="entry name" value="SQS_PSY"/>
    <property type="match status" value="1"/>
</dbReference>
<dbReference type="SFLD" id="SFLDG01212">
    <property type="entry name" value="Phytoene_synthase_like"/>
    <property type="match status" value="1"/>
</dbReference>
<dbReference type="GO" id="GO:0016872">
    <property type="term" value="F:intramolecular lyase activity"/>
    <property type="evidence" value="ECO:0007669"/>
    <property type="project" value="InterPro"/>
</dbReference>
<dbReference type="PANTHER" id="PTHR43734">
    <property type="entry name" value="PHYTOENE DESATURASE"/>
    <property type="match status" value="1"/>
</dbReference>
<dbReference type="Gene3D" id="3.50.50.60">
    <property type="entry name" value="FAD/NAD(P)-binding domain"/>
    <property type="match status" value="2"/>
</dbReference>
<dbReference type="Pfam" id="PF01593">
    <property type="entry name" value="Amino_oxidase"/>
    <property type="match status" value="1"/>
</dbReference>
<dbReference type="GO" id="GO:0004311">
    <property type="term" value="F:geranylgeranyl diphosphate synthase activity"/>
    <property type="evidence" value="ECO:0007669"/>
    <property type="project" value="InterPro"/>
</dbReference>
<dbReference type="GO" id="GO:0016491">
    <property type="term" value="F:oxidoreductase activity"/>
    <property type="evidence" value="ECO:0007669"/>
    <property type="project" value="UniProtKB-KW"/>
</dbReference>
<feature type="transmembrane region" description="Helical" evidence="17">
    <location>
        <begin position="558"/>
        <end position="580"/>
    </location>
</feature>
<evidence type="ECO:0000256" key="5">
    <source>
        <dbReference type="ARBA" id="ARBA00008406"/>
    </source>
</evidence>
<dbReference type="EC" id="5.5.1.19" evidence="6"/>
<feature type="chain" id="PRO_5018601866" description="Bifunctional lycopene cyclase/phytoene synthase" evidence="18">
    <location>
        <begin position="25"/>
        <end position="1268"/>
    </location>
</feature>
<evidence type="ECO:0000256" key="4">
    <source>
        <dbReference type="ARBA" id="ARBA00008247"/>
    </source>
</evidence>
<comment type="pathway">
    <text evidence="3">Carotenoid biosynthesis; phytoene biosynthesis; all-trans-phytoene from geranylgeranyl diphosphate: step 1/1.</text>
</comment>
<gene>
    <name evidence="20" type="primary">crtIBY2</name>
</gene>
<dbReference type="InterPro" id="IPR036188">
    <property type="entry name" value="FAD/NAD-bd_sf"/>
</dbReference>
<proteinExistence type="evidence at transcript level"/>
<dbReference type="UniPathway" id="UPA00799">
    <property type="reaction ID" value="UER00773"/>
</dbReference>
<evidence type="ECO:0000256" key="10">
    <source>
        <dbReference type="ARBA" id="ARBA00022989"/>
    </source>
</evidence>
<feature type="transmembrane region" description="Helical" evidence="17">
    <location>
        <begin position="1127"/>
        <end position="1149"/>
    </location>
</feature>
<feature type="transmembrane region" description="Helical" evidence="17">
    <location>
        <begin position="1194"/>
        <end position="1215"/>
    </location>
</feature>
<keyword evidence="11" id="KW-0560">Oxidoreductase</keyword>
<dbReference type="AlphaFoldDB" id="A0A3Q9W8X2"/>
<dbReference type="GO" id="GO:0045436">
    <property type="term" value="F:lycopene beta cyclase activity"/>
    <property type="evidence" value="ECO:0007669"/>
    <property type="project" value="UniProtKB-ARBA"/>
</dbReference>
<keyword evidence="8 17" id="KW-0812">Transmembrane</keyword>
<evidence type="ECO:0000256" key="18">
    <source>
        <dbReference type="SAM" id="SignalP"/>
    </source>
</evidence>
<feature type="transmembrane region" description="Helical" evidence="17">
    <location>
        <begin position="1222"/>
        <end position="1247"/>
    </location>
</feature>
<dbReference type="InterPro" id="IPR002060">
    <property type="entry name" value="Squ/phyt_synthse"/>
</dbReference>
<dbReference type="InterPro" id="IPR044843">
    <property type="entry name" value="Trans_IPPS_bact-type"/>
</dbReference>
<dbReference type="InterPro" id="IPR017825">
    <property type="entry name" value="Lycopene_cyclase_dom"/>
</dbReference>
<keyword evidence="10 17" id="KW-1133">Transmembrane helix</keyword>
<evidence type="ECO:0000256" key="8">
    <source>
        <dbReference type="ARBA" id="ARBA00022692"/>
    </source>
</evidence>
<feature type="transmembrane region" description="Helical" evidence="17">
    <location>
        <begin position="1028"/>
        <end position="1045"/>
    </location>
</feature>
<evidence type="ECO:0000256" key="1">
    <source>
        <dbReference type="ARBA" id="ARBA00004141"/>
    </source>
</evidence>
<protein>
    <recommendedName>
        <fullName evidence="7">Bifunctional lycopene cyclase/phytoene synthase</fullName>
        <ecNumber evidence="6">5.5.1.19</ecNumber>
    </recommendedName>
</protein>
<evidence type="ECO:0000256" key="2">
    <source>
        <dbReference type="ARBA" id="ARBA00005089"/>
    </source>
</evidence>
<sequence>MARRASRLVAAIVVVLVVVAPACCRQAAADVADAQGARGPGQESDGGRAKKRIAVLGAGYAGLSAACELSRLGHEVVVLEKNDYVGGRAHQFEVEADNGQTFKFDAGPSWYWMPEVFDRFFARYGRTVQEFYQLERLDPAYRIIRNDHNGEGTVDVPGASSEAFMSWARQMNGDARLVDRLMDEAKAKYEEGVFKWIWHPMVSWWEMIDLSLVRAALQYDMFNSFVAHLQKYISSDTLLMILKWPVIFLGASPNGAPALYSMMTYGGHALGTYYPTGGLARPVVAIAELAKDLGVDIQLDAEVTSFRFDETGRGVQAVCTRNDRCEAVDGVVAAADYHHVEQTLLPPDLRRYEQGFWDAQVMSPSCVLFYLGFDHRIQGLTHHTFFFDRDLDAHLHAAFDTHTWAEEPVFYVSATSKTDPSVVSGQGEALFVLVPISYQLNGTDNAARREHILHTVLTRMEENLKQPLREWLVYQKSYGTTDFERDFHSFRGNAFGHANTLSQSLVLKPSMDSLLNNLVFAGHLTNPGPGVPPSIVSGTVSANLLHDKLQVTANHHSLGFALLGALLGALFLGILALSVFSTRFVSYVECIRLLYVHGRTYFAAATLMKPMAFLDTAAMYGLFRVADDYVDNVGDAGERQRNLDAFMADFWRCWESGRGDYARHPTLPAIIESAHRRAYPRELFERFFRSMRMDAKRKVVCLTMDDTMEYMEGSAAVIGEFMLPILMPDRDSLAFKQAIPHARDLGLAFQITNMLRDIGEDNRLGRQYIPVDACKRHGLNGKLTSHEQPGFRELMEEMFAFTDNLYASADLGIDMLPEQVRDVIRVARLAYHRIHDKIRAANYDIFTARRRVPLREKLTILVDTVPRLKLARIALTELICAALYGLSRPHIAFVWIGAVWASWLEWPGCSYLRFHGLFVIPPLLLLARLAHQRAVADKQVPFLRRAGFWTLALCVVATLYTTPWDNFLVYRRVWGYPPERILFVIGYVPIEEYMFFTLETMLVAAVWLQVFQPTTLQAEVGPRGKGGMLVLASLGLVWMAGLSCLASEQSLYIGLILTWAMPVLILQWSLGAHVLTTHAKPVLKTIVSATAYLCVADAWAIRHGIWRINPANLVLPMGKHALPLEEALFFLVTSIMCTWGLTLAMVLWGKPIGLAVGMGTWARPPRPGRSQLITCGAVLVLSISHPALFKMVPALVVTIMRFGFWACALMAGVHLPARGRVLFVAAVVAISCAPAALAPLLAGTVLVGTLGGWHTRDREDTLPLYKNA</sequence>
<dbReference type="InterPro" id="IPR014105">
    <property type="entry name" value="Carotenoid/retinoid_OxRdtase"/>
</dbReference>
<dbReference type="PRINTS" id="PR00419">
    <property type="entry name" value="ADXRDTASE"/>
</dbReference>
<feature type="transmembrane region" description="Helical" evidence="17">
    <location>
        <begin position="942"/>
        <end position="961"/>
    </location>
</feature>
<dbReference type="NCBIfam" id="TIGR03462">
    <property type="entry name" value="CarR_dom_SF"/>
    <property type="match status" value="2"/>
</dbReference>
<reference evidence="20" key="1">
    <citation type="submission" date="2017-06" db="EMBL/GenBank/DDBJ databases">
        <title>Genomic basis for efficient carotenoid biosynthesis in thraustochytrid.</title>
        <authorList>
            <person name="Iwasaka H."/>
            <person name="Koyanagi R."/>
            <person name="Satoh R."/>
            <person name="Nagano A."/>
            <person name="Watanabe K."/>
            <person name="Satoh N."/>
            <person name="Aki T."/>
        </authorList>
    </citation>
    <scope>NUCLEOTIDE SEQUENCE</scope>
    <source>
        <strain evidence="20">KH105</strain>
    </source>
</reference>
<evidence type="ECO:0000256" key="15">
    <source>
        <dbReference type="ARBA" id="ARBA00029313"/>
    </source>
</evidence>
<comment type="catalytic activity">
    <reaction evidence="16">
        <text>all-trans-lycopene = gamma-carotene</text>
        <dbReference type="Rhea" id="RHEA:32219"/>
        <dbReference type="ChEBI" id="CHEBI:15948"/>
        <dbReference type="ChEBI" id="CHEBI:27740"/>
        <dbReference type="EC" id="5.5.1.19"/>
    </reaction>
</comment>
<keyword evidence="18" id="KW-0732">Signal</keyword>
<evidence type="ECO:0000256" key="17">
    <source>
        <dbReference type="SAM" id="Phobius"/>
    </source>
</evidence>
<evidence type="ECO:0000256" key="13">
    <source>
        <dbReference type="ARBA" id="ARBA00023235"/>
    </source>
</evidence>
<evidence type="ECO:0000256" key="9">
    <source>
        <dbReference type="ARBA" id="ARBA00022746"/>
    </source>
</evidence>
<evidence type="ECO:0000256" key="11">
    <source>
        <dbReference type="ARBA" id="ARBA00023002"/>
    </source>
</evidence>
<accession>A0A3Q9W8X2</accession>
<evidence type="ECO:0000256" key="14">
    <source>
        <dbReference type="ARBA" id="ARBA00023268"/>
    </source>
</evidence>
<comment type="similarity">
    <text evidence="4">In the N-terminal section; belongs to the lycopene beta-cyclase family.</text>
</comment>
<evidence type="ECO:0000313" key="20">
    <source>
        <dbReference type="EMBL" id="BBB35235.1"/>
    </source>
</evidence>
<dbReference type="CDD" id="cd00683">
    <property type="entry name" value="Trans_IPPS_HH"/>
    <property type="match status" value="1"/>
</dbReference>
<dbReference type="GO" id="GO:0016020">
    <property type="term" value="C:membrane"/>
    <property type="evidence" value="ECO:0007669"/>
    <property type="project" value="UniProtKB-SubCell"/>
</dbReference>
<comment type="pathway">
    <text evidence="2">Carotenoid biosynthesis; beta-carotene biosynthesis.</text>
</comment>
<keyword evidence="13" id="KW-0413">Isomerase</keyword>
<keyword evidence="12 17" id="KW-0472">Membrane</keyword>
<dbReference type="SFLD" id="SFLDS00005">
    <property type="entry name" value="Isoprenoid_Synthase_Type_I"/>
    <property type="match status" value="1"/>
</dbReference>
<dbReference type="GO" id="GO:0051996">
    <property type="term" value="F:squalene synthase [NAD(P)H] activity"/>
    <property type="evidence" value="ECO:0007669"/>
    <property type="project" value="InterPro"/>
</dbReference>
<dbReference type="Gene3D" id="1.10.600.10">
    <property type="entry name" value="Farnesyl Diphosphate Synthase"/>
    <property type="match status" value="1"/>
</dbReference>
<dbReference type="GO" id="GO:0016117">
    <property type="term" value="P:carotenoid biosynthetic process"/>
    <property type="evidence" value="ECO:0007669"/>
    <property type="project" value="UniProtKB-KW"/>
</dbReference>